<dbReference type="AlphaFoldDB" id="A0A7W8C320"/>
<comment type="caution">
    <text evidence="1">The sequence shown here is derived from an EMBL/GenBank/DDBJ whole genome shotgun (WGS) entry which is preliminary data.</text>
</comment>
<evidence type="ECO:0000313" key="2">
    <source>
        <dbReference type="Proteomes" id="UP000539075"/>
    </source>
</evidence>
<reference evidence="1 2" key="1">
    <citation type="submission" date="2020-08" db="EMBL/GenBank/DDBJ databases">
        <title>Genomic Encyclopedia of Type Strains, Phase IV (KMG-IV): sequencing the most valuable type-strain genomes for metagenomic binning, comparative biology and taxonomic classification.</title>
        <authorList>
            <person name="Goeker M."/>
        </authorList>
    </citation>
    <scope>NUCLEOTIDE SEQUENCE [LARGE SCALE GENOMIC DNA]</scope>
    <source>
        <strain evidence="1 2">DSM 11275</strain>
    </source>
</reference>
<organism evidence="1 2">
    <name type="scientific">Desulfovibrio intestinalis</name>
    <dbReference type="NCBI Taxonomy" id="58621"/>
    <lineage>
        <taxon>Bacteria</taxon>
        <taxon>Pseudomonadati</taxon>
        <taxon>Thermodesulfobacteriota</taxon>
        <taxon>Desulfovibrionia</taxon>
        <taxon>Desulfovibrionales</taxon>
        <taxon>Desulfovibrionaceae</taxon>
        <taxon>Desulfovibrio</taxon>
    </lineage>
</organism>
<dbReference type="EMBL" id="JACHGO010000002">
    <property type="protein sequence ID" value="MBB5142800.1"/>
    <property type="molecule type" value="Genomic_DNA"/>
</dbReference>
<sequence>MSSHETFFFCCIVTIRDLIRDALKNRLLRPCSLQSNAKKVISAALKFLHPRTYCAQCGYSAWIAPPR</sequence>
<evidence type="ECO:0000313" key="1">
    <source>
        <dbReference type="EMBL" id="MBB5142800.1"/>
    </source>
</evidence>
<accession>A0A7W8C320</accession>
<protein>
    <submittedName>
        <fullName evidence="1">Uncharacterized protein</fullName>
    </submittedName>
</protein>
<keyword evidence="2" id="KW-1185">Reference proteome</keyword>
<dbReference type="Proteomes" id="UP000539075">
    <property type="component" value="Unassembled WGS sequence"/>
</dbReference>
<name>A0A7W8C320_9BACT</name>
<proteinExistence type="predicted"/>
<gene>
    <name evidence="1" type="ORF">HNQ38_000879</name>
</gene>